<dbReference type="PROSITE" id="PS00156">
    <property type="entry name" value="OMPDECASE"/>
    <property type="match status" value="1"/>
</dbReference>
<sequence>MVRNQIIVALDGISKKNALSIARKLKKTVWGFKINDLLFEDPKIVKELKRYGKVFADAKLYDIPNTVKNSVQRLSKLGADIITVHASGGVAMMRVAKEAAGKSKIVGVTVLTSQPGNQKKSVLKLAKEAQSAGLDGVVCSAQELPYLSRIKLLKIVPGIRPVWYKTGDDQRRTATPKEAIKAGADLIIIGRPITESKDLKEAINDL</sequence>
<dbReference type="InterPro" id="IPR018089">
    <property type="entry name" value="OMPdecase_AS"/>
</dbReference>
<dbReference type="AlphaFoldDB" id="A0A1F8FYB5"/>
<dbReference type="PANTHER" id="PTHR32119:SF2">
    <property type="entry name" value="OROTIDINE 5'-PHOSPHATE DECARBOXYLASE"/>
    <property type="match status" value="1"/>
</dbReference>
<proteinExistence type="inferred from homology"/>
<dbReference type="GO" id="GO:0006207">
    <property type="term" value="P:'de novo' pyrimidine nucleobase biosynthetic process"/>
    <property type="evidence" value="ECO:0007669"/>
    <property type="project" value="InterPro"/>
</dbReference>
<feature type="binding site" evidence="10">
    <location>
        <position position="33"/>
    </location>
    <ligand>
        <name>substrate</name>
    </ligand>
</feature>
<evidence type="ECO:0000256" key="4">
    <source>
        <dbReference type="ARBA" id="ARBA00021923"/>
    </source>
</evidence>
<evidence type="ECO:0000256" key="8">
    <source>
        <dbReference type="ARBA" id="ARBA00049157"/>
    </source>
</evidence>
<evidence type="ECO:0000313" key="13">
    <source>
        <dbReference type="EMBL" id="OGN17416.1"/>
    </source>
</evidence>
<evidence type="ECO:0000256" key="9">
    <source>
        <dbReference type="PIRSR" id="PIRSR614732-1"/>
    </source>
</evidence>
<evidence type="ECO:0000256" key="1">
    <source>
        <dbReference type="ARBA" id="ARBA00002356"/>
    </source>
</evidence>
<dbReference type="NCBIfam" id="TIGR01740">
    <property type="entry name" value="pyrF"/>
    <property type="match status" value="1"/>
</dbReference>
<keyword evidence="5 11" id="KW-0210">Decarboxylase</keyword>
<name>A0A1F8FYB5_9BACT</name>
<evidence type="ECO:0000256" key="6">
    <source>
        <dbReference type="ARBA" id="ARBA00022975"/>
    </source>
</evidence>
<keyword evidence="6 11" id="KW-0665">Pyrimidine biosynthesis</keyword>
<gene>
    <name evidence="13" type="ORF">A3C88_01090</name>
</gene>
<dbReference type="PANTHER" id="PTHR32119">
    <property type="entry name" value="OROTIDINE 5'-PHOSPHATE DECARBOXYLASE"/>
    <property type="match status" value="1"/>
</dbReference>
<feature type="active site" description="For OMPdecase activity" evidence="9">
    <location>
        <position position="62"/>
    </location>
</feature>
<comment type="function">
    <text evidence="1">Catalyzes the decarboxylation of orotidine 5'-monophosphate (OMP) to uridine 5'-monophosphate (UMP).</text>
</comment>
<dbReference type="UniPathway" id="UPA00070">
    <property type="reaction ID" value="UER00120"/>
</dbReference>
<feature type="binding site" evidence="10">
    <location>
        <position position="170"/>
    </location>
    <ligand>
        <name>substrate</name>
    </ligand>
</feature>
<comment type="catalytic activity">
    <reaction evidence="8 11">
        <text>orotidine 5'-phosphate + H(+) = UMP + CO2</text>
        <dbReference type="Rhea" id="RHEA:11596"/>
        <dbReference type="ChEBI" id="CHEBI:15378"/>
        <dbReference type="ChEBI" id="CHEBI:16526"/>
        <dbReference type="ChEBI" id="CHEBI:57538"/>
        <dbReference type="ChEBI" id="CHEBI:57865"/>
        <dbReference type="EC" id="4.1.1.23"/>
    </reaction>
</comment>
<comment type="caution">
    <text evidence="13">The sequence shown here is derived from an EMBL/GenBank/DDBJ whole genome shotgun (WGS) entry which is preliminary data.</text>
</comment>
<dbReference type="STRING" id="1802685.A3C88_01090"/>
<comment type="similarity">
    <text evidence="11">Belongs to the OMP decarboxylase family.</text>
</comment>
<evidence type="ECO:0000313" key="14">
    <source>
        <dbReference type="Proteomes" id="UP000178117"/>
    </source>
</evidence>
<dbReference type="InterPro" id="IPR001754">
    <property type="entry name" value="OMPdeCOase_dom"/>
</dbReference>
<dbReference type="InterPro" id="IPR011060">
    <property type="entry name" value="RibuloseP-bd_barrel"/>
</dbReference>
<comment type="pathway">
    <text evidence="2 11">Pyrimidine metabolism; UMP biosynthesis via de novo pathway; UMP from orotate: step 2/2.</text>
</comment>
<feature type="domain" description="Orotidine 5'-phosphate decarboxylase" evidence="12">
    <location>
        <begin position="5"/>
        <end position="206"/>
    </location>
</feature>
<evidence type="ECO:0000256" key="11">
    <source>
        <dbReference type="RuleBase" id="RU000512"/>
    </source>
</evidence>
<dbReference type="GO" id="GO:0044205">
    <property type="term" value="P:'de novo' UMP biosynthetic process"/>
    <property type="evidence" value="ECO:0007669"/>
    <property type="project" value="UniProtKB-UniPathway"/>
</dbReference>
<dbReference type="GO" id="GO:0005829">
    <property type="term" value="C:cytosol"/>
    <property type="evidence" value="ECO:0007669"/>
    <property type="project" value="TreeGrafter"/>
</dbReference>
<dbReference type="Gene3D" id="3.20.20.70">
    <property type="entry name" value="Aldolase class I"/>
    <property type="match status" value="1"/>
</dbReference>
<feature type="binding site" evidence="10">
    <location>
        <position position="160"/>
    </location>
    <ligand>
        <name>substrate</name>
    </ligand>
</feature>
<feature type="active site" description="For OMPdecase activity" evidence="9">
    <location>
        <position position="57"/>
    </location>
</feature>
<dbReference type="Pfam" id="PF00215">
    <property type="entry name" value="OMPdecase"/>
    <property type="match status" value="1"/>
</dbReference>
<evidence type="ECO:0000256" key="7">
    <source>
        <dbReference type="ARBA" id="ARBA00023239"/>
    </source>
</evidence>
<evidence type="ECO:0000256" key="10">
    <source>
        <dbReference type="PIRSR" id="PIRSR614732-2"/>
    </source>
</evidence>
<feature type="binding site" evidence="10">
    <location>
        <position position="190"/>
    </location>
    <ligand>
        <name>substrate</name>
    </ligand>
</feature>
<dbReference type="InterPro" id="IPR014732">
    <property type="entry name" value="OMPdecase"/>
</dbReference>
<dbReference type="EC" id="4.1.1.23" evidence="3 11"/>
<feature type="binding site" evidence="10">
    <location>
        <position position="11"/>
    </location>
    <ligand>
        <name>substrate</name>
    </ligand>
</feature>
<dbReference type="EMBL" id="MGJZ01000010">
    <property type="protein sequence ID" value="OGN17416.1"/>
    <property type="molecule type" value="Genomic_DNA"/>
</dbReference>
<feature type="binding site" evidence="10">
    <location>
        <position position="112"/>
    </location>
    <ligand>
        <name>substrate</name>
    </ligand>
</feature>
<dbReference type="SUPFAM" id="SSF51366">
    <property type="entry name" value="Ribulose-phoshate binding barrel"/>
    <property type="match status" value="1"/>
</dbReference>
<evidence type="ECO:0000256" key="5">
    <source>
        <dbReference type="ARBA" id="ARBA00022793"/>
    </source>
</evidence>
<accession>A0A1F8FYB5</accession>
<feature type="binding site" evidence="10">
    <location>
        <position position="191"/>
    </location>
    <ligand>
        <name>substrate</name>
    </ligand>
</feature>
<reference evidence="13 14" key="1">
    <citation type="journal article" date="2016" name="Nat. Commun.">
        <title>Thousands of microbial genomes shed light on interconnected biogeochemical processes in an aquifer system.</title>
        <authorList>
            <person name="Anantharaman K."/>
            <person name="Brown C.T."/>
            <person name="Hug L.A."/>
            <person name="Sharon I."/>
            <person name="Castelle C.J."/>
            <person name="Probst A.J."/>
            <person name="Thomas B.C."/>
            <person name="Singh A."/>
            <person name="Wilkins M.J."/>
            <person name="Karaoz U."/>
            <person name="Brodie E.L."/>
            <person name="Williams K.H."/>
            <person name="Hubbard S.S."/>
            <person name="Banfield J.F."/>
        </authorList>
    </citation>
    <scope>NUCLEOTIDE SEQUENCE [LARGE SCALE GENOMIC DNA]</scope>
</reference>
<protein>
    <recommendedName>
        <fullName evidence="4 11">Orotidine 5'-phosphate decarboxylase</fullName>
        <ecNumber evidence="3 11">4.1.1.23</ecNumber>
    </recommendedName>
</protein>
<dbReference type="InterPro" id="IPR013785">
    <property type="entry name" value="Aldolase_TIM"/>
</dbReference>
<feature type="active site" description="For OMPdecase activity" evidence="9">
    <location>
        <position position="59"/>
    </location>
</feature>
<evidence type="ECO:0000256" key="3">
    <source>
        <dbReference type="ARBA" id="ARBA00012321"/>
    </source>
</evidence>
<evidence type="ECO:0000259" key="12">
    <source>
        <dbReference type="SMART" id="SM00934"/>
    </source>
</evidence>
<dbReference type="GO" id="GO:0004590">
    <property type="term" value="F:orotidine-5'-phosphate decarboxylase activity"/>
    <property type="evidence" value="ECO:0007669"/>
    <property type="project" value="UniProtKB-EC"/>
</dbReference>
<dbReference type="Proteomes" id="UP000178117">
    <property type="component" value="Unassembled WGS sequence"/>
</dbReference>
<organism evidence="13 14">
    <name type="scientific">Candidatus Yanofskybacteria bacterium RIFCSPHIGHO2_02_FULL_50_12</name>
    <dbReference type="NCBI Taxonomy" id="1802685"/>
    <lineage>
        <taxon>Bacteria</taxon>
        <taxon>Candidatus Yanofskyibacteriota</taxon>
    </lineage>
</organism>
<dbReference type="CDD" id="cd04725">
    <property type="entry name" value="OMP_decarboxylase_like"/>
    <property type="match status" value="1"/>
</dbReference>
<dbReference type="SMART" id="SM00934">
    <property type="entry name" value="OMPdecase"/>
    <property type="match status" value="1"/>
</dbReference>
<evidence type="ECO:0000256" key="2">
    <source>
        <dbReference type="ARBA" id="ARBA00004861"/>
    </source>
</evidence>
<keyword evidence="7 11" id="KW-0456">Lyase</keyword>